<evidence type="ECO:0000313" key="2">
    <source>
        <dbReference type="EMBL" id="KFM81160.1"/>
    </source>
</evidence>
<dbReference type="EMBL" id="KK121769">
    <property type="protein sequence ID" value="KFM81160.1"/>
    <property type="molecule type" value="Genomic_DNA"/>
</dbReference>
<dbReference type="Proteomes" id="UP000054359">
    <property type="component" value="Unassembled WGS sequence"/>
</dbReference>
<keyword evidence="3" id="KW-1185">Reference proteome</keyword>
<feature type="region of interest" description="Disordered" evidence="1">
    <location>
        <begin position="1"/>
        <end position="29"/>
    </location>
</feature>
<proteinExistence type="predicted"/>
<evidence type="ECO:0000313" key="3">
    <source>
        <dbReference type="Proteomes" id="UP000054359"/>
    </source>
</evidence>
<reference evidence="2 3" key="1">
    <citation type="submission" date="2013-11" db="EMBL/GenBank/DDBJ databases">
        <title>Genome sequencing of Stegodyphus mimosarum.</title>
        <authorList>
            <person name="Bechsgaard J."/>
        </authorList>
    </citation>
    <scope>NUCLEOTIDE SEQUENCE [LARGE SCALE GENOMIC DNA]</scope>
</reference>
<organism evidence="2 3">
    <name type="scientific">Stegodyphus mimosarum</name>
    <name type="common">African social velvet spider</name>
    <dbReference type="NCBI Taxonomy" id="407821"/>
    <lineage>
        <taxon>Eukaryota</taxon>
        <taxon>Metazoa</taxon>
        <taxon>Ecdysozoa</taxon>
        <taxon>Arthropoda</taxon>
        <taxon>Chelicerata</taxon>
        <taxon>Arachnida</taxon>
        <taxon>Araneae</taxon>
        <taxon>Araneomorphae</taxon>
        <taxon>Entelegynae</taxon>
        <taxon>Eresoidea</taxon>
        <taxon>Eresidae</taxon>
        <taxon>Stegodyphus</taxon>
    </lineage>
</organism>
<name>A0A087UUX1_STEMI</name>
<sequence>MEDEELNAGDIKQEQGKREEALDDLQAQEQTTDVQEINITQEILALAEERENLIKRNKILQEKLSVFIKGSAEKDYFQKIDIPLHADEGTFYEVLGDIDTKLNEIISFHEQSKIQQKVLKEQISETEEILEELNEKFCRIKETVALQSINSKTGERFTEEEVKALLKKEGEIQKSLREFQTETITKRHNLNVATEKKRNLAEGTLDFAEYEVMCIEIDNNTEAIQQIKKKIRDITRKGSNIVKILSHLPQKLYLAQNTKVLVEKKVKSHEISYLLKKRNMLK</sequence>
<gene>
    <name evidence="2" type="ORF">X975_10434</name>
</gene>
<feature type="non-terminal residue" evidence="2">
    <location>
        <position position="282"/>
    </location>
</feature>
<accession>A0A087UUX1</accession>
<evidence type="ECO:0000256" key="1">
    <source>
        <dbReference type="SAM" id="MobiDB-lite"/>
    </source>
</evidence>
<protein>
    <submittedName>
        <fullName evidence="2">Uncharacterized protein</fullName>
    </submittedName>
</protein>
<dbReference type="AlphaFoldDB" id="A0A087UUX1"/>
<dbReference type="OMA" id="RYEPIME"/>
<feature type="compositionally biased region" description="Basic and acidic residues" evidence="1">
    <location>
        <begin position="11"/>
        <end position="20"/>
    </location>
</feature>
<dbReference type="OrthoDB" id="10254794at2759"/>